<dbReference type="Pfam" id="PF13449">
    <property type="entry name" value="Phytase-like"/>
    <property type="match status" value="1"/>
</dbReference>
<accession>A0A2B8BKG6</accession>
<dbReference type="OrthoDB" id="9798693at2"/>
<dbReference type="EMBL" id="PDKW01000039">
    <property type="protein sequence ID" value="PGH58219.1"/>
    <property type="molecule type" value="Genomic_DNA"/>
</dbReference>
<feature type="signal peptide" evidence="2">
    <location>
        <begin position="1"/>
        <end position="38"/>
    </location>
</feature>
<dbReference type="AlphaFoldDB" id="A0A2B8BKG6"/>
<sequence>MVSLGCTGKSGPMTIRKRLAWSLLLVALSGGCAAVVGAGGDSDPTSGPLSVTASAVPLDRGRPDKVAVGPLRFLGGLDIAGGERVGGLSGLWVDPAGDRFVAIGDTGLVVDGRLQTDAEGRLAGLSEVHARPLAVEEGISHRKRRTDAEDLTRLPDGGWLVSLERDHRILRYKGGDGTDQGPAGTPSPIPMPPGMDGTPENGGLESLTLLPDGRLLTIEEGKDDGHQDRRAWITRRGSSRDGVPASADDWQPFTYRTAPRYRPTSVAPLPDGGALVLERRVSLLGGWSSRLVRVAARQLTAGAVVDGEELGRLEAPLVNDNFEGIATRPGPVGETLVYLISDNNFSALQRTYLLMFALHGPSS</sequence>
<evidence type="ECO:0000313" key="4">
    <source>
        <dbReference type="EMBL" id="PGH58219.1"/>
    </source>
</evidence>
<dbReference type="InterPro" id="IPR014567">
    <property type="entry name" value="UCP031900"/>
</dbReference>
<proteinExistence type="predicted"/>
<dbReference type="Proteomes" id="UP000225379">
    <property type="component" value="Unassembled WGS sequence"/>
</dbReference>
<feature type="region of interest" description="Disordered" evidence="1">
    <location>
        <begin position="172"/>
        <end position="197"/>
    </location>
</feature>
<evidence type="ECO:0000256" key="2">
    <source>
        <dbReference type="SAM" id="SignalP"/>
    </source>
</evidence>
<dbReference type="SUPFAM" id="SSF63829">
    <property type="entry name" value="Calcium-dependent phosphotriesterase"/>
    <property type="match status" value="1"/>
</dbReference>
<dbReference type="InterPro" id="IPR027372">
    <property type="entry name" value="Phytase-like_dom"/>
</dbReference>
<gene>
    <name evidence="4" type="ORF">CRT60_09820</name>
</gene>
<name>A0A2B8BKG6_9PROT</name>
<organism evidence="4 5">
    <name type="scientific">Azospirillum palustre</name>
    <dbReference type="NCBI Taxonomy" id="2044885"/>
    <lineage>
        <taxon>Bacteria</taxon>
        <taxon>Pseudomonadati</taxon>
        <taxon>Pseudomonadota</taxon>
        <taxon>Alphaproteobacteria</taxon>
        <taxon>Rhodospirillales</taxon>
        <taxon>Azospirillaceae</taxon>
        <taxon>Azospirillum</taxon>
    </lineage>
</organism>
<comment type="caution">
    <text evidence="4">The sequence shown here is derived from an EMBL/GenBank/DDBJ whole genome shotgun (WGS) entry which is preliminary data.</text>
</comment>
<evidence type="ECO:0000256" key="1">
    <source>
        <dbReference type="SAM" id="MobiDB-lite"/>
    </source>
</evidence>
<keyword evidence="2" id="KW-0732">Signal</keyword>
<evidence type="ECO:0000313" key="5">
    <source>
        <dbReference type="Proteomes" id="UP000225379"/>
    </source>
</evidence>
<keyword evidence="5" id="KW-1185">Reference proteome</keyword>
<evidence type="ECO:0000259" key="3">
    <source>
        <dbReference type="Pfam" id="PF13449"/>
    </source>
</evidence>
<feature type="chain" id="PRO_5012880235" description="Phytase-like domain-containing protein" evidence="2">
    <location>
        <begin position="39"/>
        <end position="363"/>
    </location>
</feature>
<reference evidence="5" key="1">
    <citation type="submission" date="2017-10" db="EMBL/GenBank/DDBJ databases">
        <authorList>
            <person name="Kravchenko I.K."/>
            <person name="Grouzdev D.S."/>
        </authorList>
    </citation>
    <scope>NUCLEOTIDE SEQUENCE [LARGE SCALE GENOMIC DNA]</scope>
    <source>
        <strain evidence="5">B2</strain>
    </source>
</reference>
<feature type="domain" description="Phytase-like" evidence="3">
    <location>
        <begin position="84"/>
        <end position="345"/>
    </location>
</feature>
<dbReference type="PIRSF" id="PIRSF031900">
    <property type="entry name" value="UCP031900"/>
    <property type="match status" value="1"/>
</dbReference>
<protein>
    <recommendedName>
        <fullName evidence="3">Phytase-like domain-containing protein</fullName>
    </recommendedName>
</protein>